<keyword evidence="3 5" id="KW-0067">ATP-binding</keyword>
<comment type="catalytic activity">
    <reaction evidence="4 5">
        <text>L-cysteine + L-glutamate + ATP = gamma-L-glutamyl-L-cysteine + ADP + phosphate + H(+)</text>
        <dbReference type="Rhea" id="RHEA:13285"/>
        <dbReference type="ChEBI" id="CHEBI:15378"/>
        <dbReference type="ChEBI" id="CHEBI:29985"/>
        <dbReference type="ChEBI" id="CHEBI:30616"/>
        <dbReference type="ChEBI" id="CHEBI:35235"/>
        <dbReference type="ChEBI" id="CHEBI:43474"/>
        <dbReference type="ChEBI" id="CHEBI:58173"/>
        <dbReference type="ChEBI" id="CHEBI:456216"/>
        <dbReference type="EC" id="6.3.2.2"/>
    </reaction>
</comment>
<dbReference type="Pfam" id="PF04107">
    <property type="entry name" value="GCS2"/>
    <property type="match status" value="1"/>
</dbReference>
<evidence type="ECO:0000313" key="7">
    <source>
        <dbReference type="EMBL" id="GLJ76858.1"/>
    </source>
</evidence>
<dbReference type="HAMAP" id="MF_01609">
    <property type="entry name" value="Glu_cys_ligase_2"/>
    <property type="match status" value="1"/>
</dbReference>
<dbReference type="InterPro" id="IPR006336">
    <property type="entry name" value="GCS2"/>
</dbReference>
<keyword evidence="8" id="KW-1185">Reference proteome</keyword>
<evidence type="ECO:0000256" key="5">
    <source>
        <dbReference type="HAMAP-Rule" id="MF_01609"/>
    </source>
</evidence>
<dbReference type="EMBL" id="BSEN01000012">
    <property type="protein sequence ID" value="GLJ76858.1"/>
    <property type="molecule type" value="Genomic_DNA"/>
</dbReference>
<organism evidence="7 8">
    <name type="scientific">Leifsonia poae</name>
    <dbReference type="NCBI Taxonomy" id="110933"/>
    <lineage>
        <taxon>Bacteria</taxon>
        <taxon>Bacillati</taxon>
        <taxon>Actinomycetota</taxon>
        <taxon>Actinomycetes</taxon>
        <taxon>Micrococcales</taxon>
        <taxon>Microbacteriaceae</taxon>
        <taxon>Leifsonia</taxon>
    </lineage>
</organism>
<sequence length="375" mass="39245">MQTTFGIEEEFMLLDPVTLVPVEAARAVMAALGADGARGGAGSSATGESHGSPTGEFFASQIEHPSPVFTRLEEARAALGAFRDDLASAAGGLGLLAASTGAPFSMRDDAALSPEHRYRAIAEQFRAIVPDHQINGLHVHVGVPSREAAVVAMNRLRPWLPALLALSANSPFWRGRDTGFDSWRAIHSRRWTTYGIPPRFRDAADYDARTAALRGVGGTTDAGTLNWVARPSERFPTVEVRVFDAQTDVESSIALAALTRGLVASPEDPPVVEAELLDASLWHAARDGIRGQLLDPTSGTMQPAPVVIDALVRAASTGLDAHGDEETVRTFVTAVFADGNGAERQRGAYAAGGVSGLALHSRAGAARGGVAAGLG</sequence>
<feature type="region of interest" description="Disordered" evidence="6">
    <location>
        <begin position="38"/>
        <end position="59"/>
    </location>
</feature>
<dbReference type="PANTHER" id="PTHR36510:SF1">
    <property type="entry name" value="GLUTAMATE--CYSTEINE LIGASE 2-RELATED"/>
    <property type="match status" value="1"/>
</dbReference>
<evidence type="ECO:0000256" key="6">
    <source>
        <dbReference type="SAM" id="MobiDB-lite"/>
    </source>
</evidence>
<evidence type="ECO:0000256" key="1">
    <source>
        <dbReference type="ARBA" id="ARBA00022598"/>
    </source>
</evidence>
<dbReference type="NCBIfam" id="TIGR02050">
    <property type="entry name" value="gshA_cyan_rel"/>
    <property type="match status" value="1"/>
</dbReference>
<keyword evidence="1 5" id="KW-0436">Ligase</keyword>
<name>A0A9W6M014_9MICO</name>
<comment type="caution">
    <text evidence="7">The sequence shown here is derived from an EMBL/GenBank/DDBJ whole genome shotgun (WGS) entry which is preliminary data.</text>
</comment>
<dbReference type="EC" id="6.3.2.2" evidence="5"/>
<dbReference type="AlphaFoldDB" id="A0A9W6M014"/>
<dbReference type="PANTHER" id="PTHR36510">
    <property type="entry name" value="GLUTAMATE--CYSTEINE LIGASE 2-RELATED"/>
    <property type="match status" value="1"/>
</dbReference>
<comment type="function">
    <text evidence="5">ATP-dependent carboxylate-amine ligase which exhibits weak glutamate--cysteine ligase activity.</text>
</comment>
<dbReference type="GO" id="GO:0004357">
    <property type="term" value="F:glutamate-cysteine ligase activity"/>
    <property type="evidence" value="ECO:0007669"/>
    <property type="project" value="UniProtKB-EC"/>
</dbReference>
<dbReference type="InterPro" id="IPR014746">
    <property type="entry name" value="Gln_synth/guanido_kin_cat_dom"/>
</dbReference>
<comment type="similarity">
    <text evidence="5">Belongs to the glutamate--cysteine ligase type 2 family. YbdK subfamily.</text>
</comment>
<dbReference type="InterPro" id="IPR050141">
    <property type="entry name" value="GCL_type2/YbdK_subfam"/>
</dbReference>
<keyword evidence="2 5" id="KW-0547">Nucleotide-binding</keyword>
<reference evidence="7" key="1">
    <citation type="journal article" date="2014" name="Int. J. Syst. Evol. Microbiol.">
        <title>Complete genome sequence of Corynebacterium casei LMG S-19264T (=DSM 44701T), isolated from a smear-ripened cheese.</title>
        <authorList>
            <consortium name="US DOE Joint Genome Institute (JGI-PGF)"/>
            <person name="Walter F."/>
            <person name="Albersmeier A."/>
            <person name="Kalinowski J."/>
            <person name="Ruckert C."/>
        </authorList>
    </citation>
    <scope>NUCLEOTIDE SEQUENCE</scope>
    <source>
        <strain evidence="7">VKM Ac-1401</strain>
    </source>
</reference>
<evidence type="ECO:0000256" key="4">
    <source>
        <dbReference type="ARBA" id="ARBA00048819"/>
    </source>
</evidence>
<reference evidence="7" key="2">
    <citation type="submission" date="2023-01" db="EMBL/GenBank/DDBJ databases">
        <authorList>
            <person name="Sun Q."/>
            <person name="Evtushenko L."/>
        </authorList>
    </citation>
    <scope>NUCLEOTIDE SEQUENCE</scope>
    <source>
        <strain evidence="7">VKM Ac-1401</strain>
    </source>
</reference>
<dbReference type="Gene3D" id="3.30.590.20">
    <property type="match status" value="1"/>
</dbReference>
<dbReference type="GO" id="GO:0042398">
    <property type="term" value="P:modified amino acid biosynthetic process"/>
    <property type="evidence" value="ECO:0007669"/>
    <property type="project" value="InterPro"/>
</dbReference>
<evidence type="ECO:0000313" key="8">
    <source>
        <dbReference type="Proteomes" id="UP001142372"/>
    </source>
</evidence>
<accession>A0A9W6M014</accession>
<dbReference type="Proteomes" id="UP001142372">
    <property type="component" value="Unassembled WGS sequence"/>
</dbReference>
<gene>
    <name evidence="7" type="ORF">GCM10017584_24320</name>
</gene>
<feature type="compositionally biased region" description="Low complexity" evidence="6">
    <location>
        <begin position="43"/>
        <end position="52"/>
    </location>
</feature>
<protein>
    <recommendedName>
        <fullName evidence="5">Putative glutamate--cysteine ligase 2</fullName>
        <ecNumber evidence="5">6.3.2.2</ecNumber>
    </recommendedName>
    <alternativeName>
        <fullName evidence="5">Gamma-glutamylcysteine synthetase 2</fullName>
        <shortName evidence="5">GCS 2</shortName>
        <shortName evidence="5">Gamma-GCS 2</shortName>
    </alternativeName>
</protein>
<dbReference type="RefSeq" id="WP_271177517.1">
    <property type="nucleotide sequence ID" value="NZ_BAAAJO010000002.1"/>
</dbReference>
<evidence type="ECO:0000256" key="2">
    <source>
        <dbReference type="ARBA" id="ARBA00022741"/>
    </source>
</evidence>
<dbReference type="GO" id="GO:0005524">
    <property type="term" value="F:ATP binding"/>
    <property type="evidence" value="ECO:0007669"/>
    <property type="project" value="UniProtKB-KW"/>
</dbReference>
<evidence type="ECO:0000256" key="3">
    <source>
        <dbReference type="ARBA" id="ARBA00022840"/>
    </source>
</evidence>
<dbReference type="SUPFAM" id="SSF55931">
    <property type="entry name" value="Glutamine synthetase/guanido kinase"/>
    <property type="match status" value="1"/>
</dbReference>
<proteinExistence type="inferred from homology"/>
<dbReference type="InterPro" id="IPR011793">
    <property type="entry name" value="YbdK"/>
</dbReference>